<dbReference type="InterPro" id="IPR012907">
    <property type="entry name" value="Peptidase_S11_C"/>
</dbReference>
<comment type="pathway">
    <text evidence="2">Cell wall biogenesis; peptidoglycan biosynthesis.</text>
</comment>
<organism evidence="18 19">
    <name type="scientific">Amphritea opalescens</name>
    <dbReference type="NCBI Taxonomy" id="2490544"/>
    <lineage>
        <taxon>Bacteria</taxon>
        <taxon>Pseudomonadati</taxon>
        <taxon>Pseudomonadota</taxon>
        <taxon>Gammaproteobacteria</taxon>
        <taxon>Oceanospirillales</taxon>
        <taxon>Oceanospirillaceae</taxon>
        <taxon>Amphritea</taxon>
    </lineage>
</organism>
<comment type="similarity">
    <text evidence="3 15">Belongs to the peptidase S11 family.</text>
</comment>
<keyword evidence="8" id="KW-0378">Hydrolase</keyword>
<feature type="domain" description="Peptidase S11 D-Ala-D-Ala carboxypeptidase A C-terminal" evidence="17">
    <location>
        <begin position="279"/>
        <end position="369"/>
    </location>
</feature>
<accession>A0A430KTX1</accession>
<dbReference type="SUPFAM" id="SSF56601">
    <property type="entry name" value="beta-lactamase/transpeptidase-like"/>
    <property type="match status" value="1"/>
</dbReference>
<dbReference type="Proteomes" id="UP000283087">
    <property type="component" value="Unassembled WGS sequence"/>
</dbReference>
<evidence type="ECO:0000256" key="10">
    <source>
        <dbReference type="ARBA" id="ARBA00022984"/>
    </source>
</evidence>
<comment type="function">
    <text evidence="1">Removes C-terminal D-alanyl residues from sugar-peptide cell wall precursors.</text>
</comment>
<evidence type="ECO:0000256" key="12">
    <source>
        <dbReference type="ARBA" id="ARBA00034000"/>
    </source>
</evidence>
<dbReference type="GO" id="GO:0009252">
    <property type="term" value="P:peptidoglycan biosynthetic process"/>
    <property type="evidence" value="ECO:0007669"/>
    <property type="project" value="UniProtKB-UniPathway"/>
</dbReference>
<keyword evidence="10" id="KW-0573">Peptidoglycan synthesis</keyword>
<keyword evidence="11" id="KW-0961">Cell wall biogenesis/degradation</keyword>
<comment type="catalytic activity">
    <reaction evidence="12">
        <text>Preferential cleavage: (Ac)2-L-Lys-D-Ala-|-D-Ala. Also transpeptidation of peptidyl-alanyl moieties that are N-acyl substituents of D-alanine.</text>
        <dbReference type="EC" id="3.4.16.4"/>
    </reaction>
</comment>
<dbReference type="GO" id="GO:0008360">
    <property type="term" value="P:regulation of cell shape"/>
    <property type="evidence" value="ECO:0007669"/>
    <property type="project" value="UniProtKB-KW"/>
</dbReference>
<gene>
    <name evidence="18" type="ORF">EH243_05075</name>
</gene>
<dbReference type="AlphaFoldDB" id="A0A430KTX1"/>
<evidence type="ECO:0000259" key="17">
    <source>
        <dbReference type="SMART" id="SM00936"/>
    </source>
</evidence>
<keyword evidence="6" id="KW-0645">Protease</keyword>
<dbReference type="PANTHER" id="PTHR21581:SF6">
    <property type="entry name" value="TRAFFICKING PROTEIN PARTICLE COMPLEX SUBUNIT 12"/>
    <property type="match status" value="1"/>
</dbReference>
<evidence type="ECO:0000313" key="19">
    <source>
        <dbReference type="Proteomes" id="UP000283087"/>
    </source>
</evidence>
<keyword evidence="5 18" id="KW-0121">Carboxypeptidase</keyword>
<dbReference type="InterPro" id="IPR012338">
    <property type="entry name" value="Beta-lactam/transpept-like"/>
</dbReference>
<sequence length="389" mass="42834">MIRKFVCRSALMRFVLLTLCVFALPVQAAKITPAPPQVAARAYIVMDADTGKVIMASRETERFPPASLTKMMTSYILEGELTKGNVSKDDLVPISVKAWRAPGSRMFIQEGTQVLLSDLLKGIIIQSGNDASVAVAEYIAGSEAAFADMMNQHAALLGMENTHFMNATGLPADDHYSSAFDLALLARAIIQNYPEQYGVYSEKYFTYNKIRQPNRNKLLWRDDSVDGLKTGHTDAAGYCLVASAKRDGMRLITVVMGTSSEEARAQESQKLLAYSFRYFRTHKLYDAGQVLETTKVWAGQQSQLKVGLTDAMAITIPRGEGEQLQAVLDLDKVIKAPIEKGQSFGTLKVMLDDKVVAEAPVVALESIAEAGLLQRIWDAIALFFYNLIN</sequence>
<keyword evidence="19" id="KW-1185">Reference proteome</keyword>
<evidence type="ECO:0000256" key="7">
    <source>
        <dbReference type="ARBA" id="ARBA00022729"/>
    </source>
</evidence>
<dbReference type="PANTHER" id="PTHR21581">
    <property type="entry name" value="D-ALANYL-D-ALANINE CARBOXYPEPTIDASE"/>
    <property type="match status" value="1"/>
</dbReference>
<evidence type="ECO:0000256" key="5">
    <source>
        <dbReference type="ARBA" id="ARBA00022645"/>
    </source>
</evidence>
<dbReference type="RefSeq" id="WP_126157556.1">
    <property type="nucleotide sequence ID" value="NZ_RQXW01000003.1"/>
</dbReference>
<dbReference type="GO" id="GO:0006508">
    <property type="term" value="P:proteolysis"/>
    <property type="evidence" value="ECO:0007669"/>
    <property type="project" value="UniProtKB-KW"/>
</dbReference>
<dbReference type="InterPro" id="IPR015956">
    <property type="entry name" value="Peniciliin-bd_prot_C_sf"/>
</dbReference>
<evidence type="ECO:0000256" key="6">
    <source>
        <dbReference type="ARBA" id="ARBA00022670"/>
    </source>
</evidence>
<feature type="active site" evidence="13">
    <location>
        <position position="127"/>
    </location>
</feature>
<dbReference type="UniPathway" id="UPA00219"/>
<comment type="caution">
    <text evidence="18">The sequence shown here is derived from an EMBL/GenBank/DDBJ whole genome shotgun (WGS) entry which is preliminary data.</text>
</comment>
<dbReference type="EC" id="3.4.16.4" evidence="4"/>
<dbReference type="GO" id="GO:0009002">
    <property type="term" value="F:serine-type D-Ala-D-Ala carboxypeptidase activity"/>
    <property type="evidence" value="ECO:0007669"/>
    <property type="project" value="UniProtKB-EC"/>
</dbReference>
<feature type="chain" id="PRO_5019554606" description="serine-type D-Ala-D-Ala carboxypeptidase" evidence="16">
    <location>
        <begin position="29"/>
        <end position="389"/>
    </location>
</feature>
<reference evidence="18 19" key="1">
    <citation type="submission" date="2018-11" db="EMBL/GenBank/DDBJ databases">
        <title>The draft genome sequence of Amphritea opalescens ANRC-JH13T.</title>
        <authorList>
            <person name="Fang Z."/>
            <person name="Zhang Y."/>
            <person name="Han X."/>
        </authorList>
    </citation>
    <scope>NUCLEOTIDE SEQUENCE [LARGE SCALE GENOMIC DNA]</scope>
    <source>
        <strain evidence="18 19">ANRC-JH13</strain>
    </source>
</reference>
<dbReference type="SUPFAM" id="SSF69189">
    <property type="entry name" value="Penicillin-binding protein associated domain"/>
    <property type="match status" value="1"/>
</dbReference>
<evidence type="ECO:0000256" key="16">
    <source>
        <dbReference type="SAM" id="SignalP"/>
    </source>
</evidence>
<name>A0A430KTX1_9GAMM</name>
<dbReference type="SMART" id="SM00936">
    <property type="entry name" value="PBP5_C"/>
    <property type="match status" value="1"/>
</dbReference>
<dbReference type="InterPro" id="IPR037167">
    <property type="entry name" value="Peptidase_S11_C_sf"/>
</dbReference>
<evidence type="ECO:0000256" key="4">
    <source>
        <dbReference type="ARBA" id="ARBA00012448"/>
    </source>
</evidence>
<feature type="active site" description="Proton acceptor" evidence="13">
    <location>
        <position position="67"/>
    </location>
</feature>
<evidence type="ECO:0000256" key="15">
    <source>
        <dbReference type="RuleBase" id="RU004016"/>
    </source>
</evidence>
<dbReference type="Gene3D" id="3.40.710.10">
    <property type="entry name" value="DD-peptidase/beta-lactamase superfamily"/>
    <property type="match status" value="1"/>
</dbReference>
<dbReference type="InterPro" id="IPR001967">
    <property type="entry name" value="Peptidase_S11_N"/>
</dbReference>
<dbReference type="OrthoDB" id="9795979at2"/>
<evidence type="ECO:0000256" key="13">
    <source>
        <dbReference type="PIRSR" id="PIRSR618044-1"/>
    </source>
</evidence>
<keyword evidence="7 16" id="KW-0732">Signal</keyword>
<dbReference type="EMBL" id="RQXW01000003">
    <property type="protein sequence ID" value="RTE66971.1"/>
    <property type="molecule type" value="Genomic_DNA"/>
</dbReference>
<feature type="active site" description="Proton acceptor" evidence="13">
    <location>
        <position position="70"/>
    </location>
</feature>
<evidence type="ECO:0000256" key="3">
    <source>
        <dbReference type="ARBA" id="ARBA00007164"/>
    </source>
</evidence>
<dbReference type="Pfam" id="PF00768">
    <property type="entry name" value="Peptidase_S11"/>
    <property type="match status" value="1"/>
</dbReference>
<evidence type="ECO:0000256" key="1">
    <source>
        <dbReference type="ARBA" id="ARBA00003217"/>
    </source>
</evidence>
<keyword evidence="9" id="KW-0133">Cell shape</keyword>
<evidence type="ECO:0000256" key="9">
    <source>
        <dbReference type="ARBA" id="ARBA00022960"/>
    </source>
</evidence>
<feature type="signal peptide" evidence="16">
    <location>
        <begin position="1"/>
        <end position="28"/>
    </location>
</feature>
<feature type="binding site" evidence="14">
    <location>
        <position position="229"/>
    </location>
    <ligand>
        <name>substrate</name>
    </ligand>
</feature>
<evidence type="ECO:0000256" key="8">
    <source>
        <dbReference type="ARBA" id="ARBA00022801"/>
    </source>
</evidence>
<proteinExistence type="inferred from homology"/>
<dbReference type="InterPro" id="IPR018044">
    <property type="entry name" value="Peptidase_S11"/>
</dbReference>
<dbReference type="GO" id="GO:0071555">
    <property type="term" value="P:cell wall organization"/>
    <property type="evidence" value="ECO:0007669"/>
    <property type="project" value="UniProtKB-KW"/>
</dbReference>
<evidence type="ECO:0000256" key="2">
    <source>
        <dbReference type="ARBA" id="ARBA00004752"/>
    </source>
</evidence>
<evidence type="ECO:0000313" key="18">
    <source>
        <dbReference type="EMBL" id="RTE66971.1"/>
    </source>
</evidence>
<dbReference type="PRINTS" id="PR00725">
    <property type="entry name" value="DADACBPTASE1"/>
</dbReference>
<evidence type="ECO:0000256" key="11">
    <source>
        <dbReference type="ARBA" id="ARBA00023316"/>
    </source>
</evidence>
<protein>
    <recommendedName>
        <fullName evidence="4">serine-type D-Ala-D-Ala carboxypeptidase</fullName>
        <ecNumber evidence="4">3.4.16.4</ecNumber>
    </recommendedName>
</protein>
<dbReference type="Pfam" id="PF07943">
    <property type="entry name" value="PBP5_C"/>
    <property type="match status" value="1"/>
</dbReference>
<evidence type="ECO:0000256" key="14">
    <source>
        <dbReference type="PIRSR" id="PIRSR618044-2"/>
    </source>
</evidence>
<dbReference type="Gene3D" id="2.60.410.10">
    <property type="entry name" value="D-Ala-D-Ala carboxypeptidase, C-terminal domain"/>
    <property type="match status" value="1"/>
</dbReference>